<dbReference type="WBParaSite" id="MhA1_Contig1436.frz3.gene2">
    <property type="protein sequence ID" value="MhA1_Contig1436.frz3.gene2"/>
    <property type="gene ID" value="MhA1_Contig1436.frz3.gene2"/>
</dbReference>
<organism evidence="1 2">
    <name type="scientific">Meloidogyne hapla</name>
    <name type="common">Root-knot nematode worm</name>
    <dbReference type="NCBI Taxonomy" id="6305"/>
    <lineage>
        <taxon>Eukaryota</taxon>
        <taxon>Metazoa</taxon>
        <taxon>Ecdysozoa</taxon>
        <taxon>Nematoda</taxon>
        <taxon>Chromadorea</taxon>
        <taxon>Rhabditida</taxon>
        <taxon>Tylenchina</taxon>
        <taxon>Tylenchomorpha</taxon>
        <taxon>Tylenchoidea</taxon>
        <taxon>Meloidogynidae</taxon>
        <taxon>Meloidogyninae</taxon>
        <taxon>Meloidogyne</taxon>
    </lineage>
</organism>
<dbReference type="InterPro" id="IPR043136">
    <property type="entry name" value="B30.2/SPRY_sf"/>
</dbReference>
<name>A0A1I8B6F8_MELHA</name>
<keyword evidence="1" id="KW-1185">Reference proteome</keyword>
<protein>
    <submittedName>
        <fullName evidence="2">SPRY domain-containing protein</fullName>
    </submittedName>
</protein>
<evidence type="ECO:0000313" key="2">
    <source>
        <dbReference type="WBParaSite" id="MhA1_Contig1436.frz3.gene2"/>
    </source>
</evidence>
<sequence>MIGLNENAPVIFLLNGPGTLMRGQLYQKSSWKSGDVFGYGIIFPSKKDSKILPYVFFTKNGRRIGNKFSLKKDTDNLFPYFKLRSCSIEINFGNDLENEPFVYNTLKHNI</sequence>
<dbReference type="Proteomes" id="UP000095281">
    <property type="component" value="Unplaced"/>
</dbReference>
<reference evidence="2" key="1">
    <citation type="submission" date="2016-11" db="UniProtKB">
        <authorList>
            <consortium name="WormBaseParasite"/>
        </authorList>
    </citation>
    <scope>IDENTIFICATION</scope>
</reference>
<evidence type="ECO:0000313" key="1">
    <source>
        <dbReference type="Proteomes" id="UP000095281"/>
    </source>
</evidence>
<proteinExistence type="predicted"/>
<accession>A0A1I8B6F8</accession>
<dbReference type="Gene3D" id="2.60.120.920">
    <property type="match status" value="1"/>
</dbReference>
<dbReference type="AlphaFoldDB" id="A0A1I8B6F8"/>